<keyword evidence="2" id="KW-0812">Transmembrane</keyword>
<feature type="region of interest" description="Disordered" evidence="1">
    <location>
        <begin position="1088"/>
        <end position="1107"/>
    </location>
</feature>
<name>A0A9P4M2I5_9PEZI</name>
<protein>
    <submittedName>
        <fullName evidence="3">Uncharacterized protein</fullName>
    </submittedName>
</protein>
<proteinExistence type="predicted"/>
<feature type="region of interest" description="Disordered" evidence="1">
    <location>
        <begin position="1"/>
        <end position="158"/>
    </location>
</feature>
<feature type="region of interest" description="Disordered" evidence="1">
    <location>
        <begin position="717"/>
        <end position="779"/>
    </location>
</feature>
<feature type="compositionally biased region" description="Pro residues" evidence="1">
    <location>
        <begin position="121"/>
        <end position="135"/>
    </location>
</feature>
<feature type="region of interest" description="Disordered" evidence="1">
    <location>
        <begin position="639"/>
        <end position="689"/>
    </location>
</feature>
<keyword evidence="2" id="KW-0472">Membrane</keyword>
<evidence type="ECO:0000256" key="2">
    <source>
        <dbReference type="SAM" id="Phobius"/>
    </source>
</evidence>
<sequence length="1365" mass="149001">MPTIHQPDVTASPAASTSPPPRSLARPPPTSRSRRPAGHLTLHAYRRQQATPSPPPVEHGRRIKRRPAASQLKQGDCAPAPHARSCPSLHQVTRSEELLKQPGLSFAPPHLPSFQSLPTSLPDPPLTAEPTPPPSRDASASVNNTSLATANAASTAKLTSRTRDLGRLFKPIKRLPRHSDAELRPWAYSPLRMEDPSSGRSSSTGHTLTSTLTLSKFPFPKPPQSQPLLVDKSESSNSRSQPHVAHLADTPPPTPATLHYRGTAFDVVNPHQSLYFSNIETPADRDTEIEDYFLRESSRERSGADEMASDSRFDDDTRSMSAHGKQHRALFDDLRSAHASIARSKTVALHPDTTPSAADFPMPPMPAVLNSARHHKFESFEEPITSPAPLSIKKTAPARPLSFMQRVSSALGFDKTQKSTPDMSMKNMADLDPTHNRVSVVGSSRSKGNSAPVFGLEEEREIERARALKRVSMSESALPDDGYYDYDVESIYGTSDGHDSASLYRGSGPNRGSVPYGVREQVTDYSSETDVNSYSYEFGGSQRSSMASPPYSQRRSRGPFLQHGNSITQLSHHGSTIGSIINDYGYSHSGDISEASLEDFIESDDDVAHISNLQQEDIALEMIRKEAGLSQFDFNIHQQASASSSPETPEFGMSPEIPSSRYAQAGSPPHTPLPTTPPANAHRPYPPLARYNSGVSSEFMSRVSSYGDTRKLLLISGGLQSPSQGRISVKDEDLVPGERGSVPSVPTRIPPPIPTRNPDREGSRIQLDAPPQAKLREGPSRRAICYSNQRALPASSSRPIIPTLGYAKPDGPSLDNFKSAEYPARDDRSQIPMIWRKTSPGPQTSLAPPPVEPRNRRSFSTVSSLDCQACDENRASSSAVSSVGDWETIPAHNEANCRNQAHDHARGLAPDVSPSSDFQGGTGFPHLNVLAPKPDTGITYERPGPLTSNHVNPFSSSPPPMTPESVHSPQSSRFSNSYVGRLRSRGGTNSRTSFASRGVPNEYMEDIPLTDLQFTAEQTEALLNSGPNESIIVETPRRQESGQVLYRQESRRSKGWKPLPLRVGEHVAGRSPDTDRDNSFSKLTVLGPQVNLTGTPNGTGMRNAGSSVVNSSAARPVVAYDPTLDNSSMPAYYSSPLNRMSMGQSSLAYSGRGSIPSMGPTDSQTNILRGRRMGSPLTKLNTNDSMPGPSNPSSPPIHTKRTSVRSQKELRPIRLGRSQDDIAQGKDVQYISKKDISECAFRRPPGRQFSNETILYDVDARSSHEHSWTWECIPHLERAMTQPAAVPRQNKLSWGILALVSCFPPLLLLYSMGRLDWVMVWWSGGQIDHFGRRQRVLAMVLAIASTIVLPSVAIVLILLVKFGKL</sequence>
<evidence type="ECO:0000313" key="3">
    <source>
        <dbReference type="EMBL" id="KAF2090924.1"/>
    </source>
</evidence>
<evidence type="ECO:0000256" key="1">
    <source>
        <dbReference type="SAM" id="MobiDB-lite"/>
    </source>
</evidence>
<feature type="region of interest" description="Disordered" evidence="1">
    <location>
        <begin position="297"/>
        <end position="319"/>
    </location>
</feature>
<dbReference type="EMBL" id="ML978712">
    <property type="protein sequence ID" value="KAF2090924.1"/>
    <property type="molecule type" value="Genomic_DNA"/>
</dbReference>
<feature type="region of interest" description="Disordered" evidence="1">
    <location>
        <begin position="946"/>
        <end position="974"/>
    </location>
</feature>
<comment type="caution">
    <text evidence="3">The sequence shown here is derived from an EMBL/GenBank/DDBJ whole genome shotgun (WGS) entry which is preliminary data.</text>
</comment>
<feature type="compositionally biased region" description="Polar residues" evidence="1">
    <location>
        <begin position="536"/>
        <end position="553"/>
    </location>
</feature>
<reference evidence="3" key="1">
    <citation type="journal article" date="2020" name="Stud. Mycol.">
        <title>101 Dothideomycetes genomes: a test case for predicting lifestyles and emergence of pathogens.</title>
        <authorList>
            <person name="Haridas S."/>
            <person name="Albert R."/>
            <person name="Binder M."/>
            <person name="Bloem J."/>
            <person name="Labutti K."/>
            <person name="Salamov A."/>
            <person name="Andreopoulos B."/>
            <person name="Baker S."/>
            <person name="Barry K."/>
            <person name="Bills G."/>
            <person name="Bluhm B."/>
            <person name="Cannon C."/>
            <person name="Castanera R."/>
            <person name="Culley D."/>
            <person name="Daum C."/>
            <person name="Ezra D."/>
            <person name="Gonzalez J."/>
            <person name="Henrissat B."/>
            <person name="Kuo A."/>
            <person name="Liang C."/>
            <person name="Lipzen A."/>
            <person name="Lutzoni F."/>
            <person name="Magnuson J."/>
            <person name="Mondo S."/>
            <person name="Nolan M."/>
            <person name="Ohm R."/>
            <person name="Pangilinan J."/>
            <person name="Park H.-J."/>
            <person name="Ramirez L."/>
            <person name="Alfaro M."/>
            <person name="Sun H."/>
            <person name="Tritt A."/>
            <person name="Yoshinaga Y."/>
            <person name="Zwiers L.-H."/>
            <person name="Turgeon B."/>
            <person name="Goodwin S."/>
            <person name="Spatafora J."/>
            <person name="Crous P."/>
            <person name="Grigoriev I."/>
        </authorList>
    </citation>
    <scope>NUCLEOTIDE SEQUENCE</scope>
    <source>
        <strain evidence="3">CBS 121410</strain>
    </source>
</reference>
<feature type="region of interest" description="Disordered" evidence="1">
    <location>
        <begin position="1174"/>
        <end position="1208"/>
    </location>
</feature>
<accession>A0A9P4M2I5</accession>
<feature type="transmembrane region" description="Helical" evidence="2">
    <location>
        <begin position="1336"/>
        <end position="1360"/>
    </location>
</feature>
<feature type="compositionally biased region" description="Basic and acidic residues" evidence="1">
    <location>
        <begin position="297"/>
        <end position="318"/>
    </location>
</feature>
<keyword evidence="4" id="KW-1185">Reference proteome</keyword>
<feature type="compositionally biased region" description="Pro residues" evidence="1">
    <location>
        <begin position="18"/>
        <end position="30"/>
    </location>
</feature>
<feature type="compositionally biased region" description="Low complexity" evidence="1">
    <location>
        <begin position="138"/>
        <end position="158"/>
    </location>
</feature>
<feature type="region of interest" description="Disordered" evidence="1">
    <location>
        <begin position="213"/>
        <end position="257"/>
    </location>
</feature>
<keyword evidence="2" id="KW-1133">Transmembrane helix</keyword>
<dbReference type="Proteomes" id="UP000799776">
    <property type="component" value="Unassembled WGS sequence"/>
</dbReference>
<gene>
    <name evidence="3" type="ORF">K490DRAFT_62256</name>
</gene>
<organism evidence="3 4">
    <name type="scientific">Saccharata proteae CBS 121410</name>
    <dbReference type="NCBI Taxonomy" id="1314787"/>
    <lineage>
        <taxon>Eukaryota</taxon>
        <taxon>Fungi</taxon>
        <taxon>Dikarya</taxon>
        <taxon>Ascomycota</taxon>
        <taxon>Pezizomycotina</taxon>
        <taxon>Dothideomycetes</taxon>
        <taxon>Dothideomycetes incertae sedis</taxon>
        <taxon>Botryosphaeriales</taxon>
        <taxon>Saccharataceae</taxon>
        <taxon>Saccharata</taxon>
    </lineage>
</organism>
<feature type="compositionally biased region" description="Polar residues" evidence="1">
    <location>
        <begin position="946"/>
        <end position="955"/>
    </location>
</feature>
<feature type="transmembrane region" description="Helical" evidence="2">
    <location>
        <begin position="1292"/>
        <end position="1315"/>
    </location>
</feature>
<dbReference type="OrthoDB" id="5353066at2759"/>
<evidence type="ECO:0000313" key="4">
    <source>
        <dbReference type="Proteomes" id="UP000799776"/>
    </source>
</evidence>
<feature type="compositionally biased region" description="Polar residues" evidence="1">
    <location>
        <begin position="965"/>
        <end position="974"/>
    </location>
</feature>
<feature type="compositionally biased region" description="Polar residues" evidence="1">
    <location>
        <begin position="1090"/>
        <end position="1100"/>
    </location>
</feature>
<feature type="region of interest" description="Disordered" evidence="1">
    <location>
        <begin position="804"/>
        <end position="857"/>
    </location>
</feature>
<feature type="region of interest" description="Disordered" evidence="1">
    <location>
        <begin position="536"/>
        <end position="559"/>
    </location>
</feature>